<dbReference type="Pfam" id="PF09084">
    <property type="entry name" value="NMT1"/>
    <property type="match status" value="1"/>
</dbReference>
<evidence type="ECO:0000256" key="4">
    <source>
        <dbReference type="SAM" id="SignalP"/>
    </source>
</evidence>
<evidence type="ECO:0000313" key="6">
    <source>
        <dbReference type="EMBL" id="MBF2714095.1"/>
    </source>
</evidence>
<sequence length="326" mass="34186">MKITSKFTYIAAMLVLCAGSAHGAETFRYGTVAIKGDAGFVYMGTQPGITKKYGADIDLQAFQGDAILLKALIAGQIDAYIGNPGGPMIAASKGANIKIVGCPWPGLTYALYTKSDVGSVADLRGKTIGVSAPGALPDLFAKAVVMSAGMTASDVKFTVSGSDAERVAAVAAGVTAAAPSSSEFTAKAASLGLKQLVHARDIVPKYIRFCIMTRGDLLKSEPGRVEAFLAAQIDGFSKALNDKKAMTELSFEKANLPKDDPSPELIYNEVTQYNAVDPTMAVNVENLAWMRDLLVKTGNIKGDFDPATMVDTAVLTKARALASSKQ</sequence>
<dbReference type="Gene3D" id="3.40.190.10">
    <property type="entry name" value="Periplasmic binding protein-like II"/>
    <property type="match status" value="2"/>
</dbReference>
<comment type="similarity">
    <text evidence="2">Belongs to the bacterial solute-binding protein SsuA/TauA family.</text>
</comment>
<feature type="domain" description="SsuA/THI5-like" evidence="5">
    <location>
        <begin position="41"/>
        <end position="242"/>
    </location>
</feature>
<dbReference type="PANTHER" id="PTHR30024">
    <property type="entry name" value="ALIPHATIC SULFONATES-BINDING PROTEIN-RELATED"/>
    <property type="match status" value="1"/>
</dbReference>
<evidence type="ECO:0000256" key="1">
    <source>
        <dbReference type="ARBA" id="ARBA00004418"/>
    </source>
</evidence>
<feature type="chain" id="PRO_5044471230" evidence="4">
    <location>
        <begin position="24"/>
        <end position="326"/>
    </location>
</feature>
<evidence type="ECO:0000313" key="7">
    <source>
        <dbReference type="Proteomes" id="UP000655037"/>
    </source>
</evidence>
<reference evidence="6" key="1">
    <citation type="submission" date="2020-11" db="EMBL/GenBank/DDBJ databases">
        <title>Agrobacterium vitis strain K377 genome.</title>
        <authorList>
            <person name="Xi H."/>
        </authorList>
    </citation>
    <scope>NUCLEOTIDE SEQUENCE</scope>
    <source>
        <strain evidence="6">K377</strain>
    </source>
</reference>
<comment type="subcellular location">
    <subcellularLocation>
        <location evidence="1">Periplasm</location>
    </subcellularLocation>
</comment>
<dbReference type="SUPFAM" id="SSF53850">
    <property type="entry name" value="Periplasmic binding protein-like II"/>
    <property type="match status" value="1"/>
</dbReference>
<dbReference type="RefSeq" id="WP_081356564.1">
    <property type="nucleotide sequence ID" value="NZ_CP118261.1"/>
</dbReference>
<dbReference type="GO" id="GO:0042597">
    <property type="term" value="C:periplasmic space"/>
    <property type="evidence" value="ECO:0007669"/>
    <property type="project" value="UniProtKB-SubCell"/>
</dbReference>
<evidence type="ECO:0000256" key="2">
    <source>
        <dbReference type="ARBA" id="ARBA00010742"/>
    </source>
</evidence>
<proteinExistence type="inferred from homology"/>
<evidence type="ECO:0000256" key="3">
    <source>
        <dbReference type="ARBA" id="ARBA00022729"/>
    </source>
</evidence>
<evidence type="ECO:0000259" key="5">
    <source>
        <dbReference type="Pfam" id="PF09084"/>
    </source>
</evidence>
<dbReference type="AlphaFoldDB" id="A0AAE2UTX8"/>
<comment type="caution">
    <text evidence="6">The sequence shown here is derived from an EMBL/GenBank/DDBJ whole genome shotgun (WGS) entry which is preliminary data.</text>
</comment>
<accession>A0AAE2UTX8</accession>
<name>A0AAE2UTX8_AGRVI</name>
<feature type="signal peptide" evidence="4">
    <location>
        <begin position="1"/>
        <end position="23"/>
    </location>
</feature>
<protein>
    <submittedName>
        <fullName evidence="6">ABC transporter substrate-binding protein</fullName>
    </submittedName>
</protein>
<dbReference type="PANTHER" id="PTHR30024:SF47">
    <property type="entry name" value="TAURINE-BINDING PERIPLASMIC PROTEIN"/>
    <property type="match status" value="1"/>
</dbReference>
<dbReference type="EMBL" id="JACXXJ020000003">
    <property type="protein sequence ID" value="MBF2714095.1"/>
    <property type="molecule type" value="Genomic_DNA"/>
</dbReference>
<gene>
    <name evidence="6" type="ORF">IEI95_007445</name>
</gene>
<keyword evidence="3 4" id="KW-0732">Signal</keyword>
<dbReference type="InterPro" id="IPR015168">
    <property type="entry name" value="SsuA/THI5"/>
</dbReference>
<organism evidence="6 7">
    <name type="scientific">Agrobacterium vitis</name>
    <name type="common">Rhizobium vitis</name>
    <dbReference type="NCBI Taxonomy" id="373"/>
    <lineage>
        <taxon>Bacteria</taxon>
        <taxon>Pseudomonadati</taxon>
        <taxon>Pseudomonadota</taxon>
        <taxon>Alphaproteobacteria</taxon>
        <taxon>Hyphomicrobiales</taxon>
        <taxon>Rhizobiaceae</taxon>
        <taxon>Rhizobium/Agrobacterium group</taxon>
        <taxon>Agrobacterium</taxon>
    </lineage>
</organism>
<dbReference type="Proteomes" id="UP000655037">
    <property type="component" value="Unassembled WGS sequence"/>
</dbReference>